<evidence type="ECO:0000313" key="2">
    <source>
        <dbReference type="Proteomes" id="UP000829196"/>
    </source>
</evidence>
<gene>
    <name evidence="1" type="ORF">KFK09_016664</name>
</gene>
<proteinExistence type="predicted"/>
<dbReference type="AlphaFoldDB" id="A0A8T3AZA4"/>
<reference evidence="1" key="1">
    <citation type="journal article" date="2022" name="Front. Genet.">
        <title>Chromosome-Scale Assembly of the Dendrobium nobile Genome Provides Insights Into the Molecular Mechanism of the Biosynthesis of the Medicinal Active Ingredient of Dendrobium.</title>
        <authorList>
            <person name="Xu Q."/>
            <person name="Niu S.-C."/>
            <person name="Li K.-L."/>
            <person name="Zheng P.-J."/>
            <person name="Zhang X.-J."/>
            <person name="Jia Y."/>
            <person name="Liu Y."/>
            <person name="Niu Y.-X."/>
            <person name="Yu L.-H."/>
            <person name="Chen D.-F."/>
            <person name="Zhang G.-Q."/>
        </authorList>
    </citation>
    <scope>NUCLEOTIDE SEQUENCE</scope>
    <source>
        <tissue evidence="1">Leaf</tissue>
    </source>
</reference>
<dbReference type="EMBL" id="JAGYWB010000012">
    <property type="protein sequence ID" value="KAI0501719.1"/>
    <property type="molecule type" value="Genomic_DNA"/>
</dbReference>
<protein>
    <submittedName>
        <fullName evidence="1">Uncharacterized protein</fullName>
    </submittedName>
</protein>
<accession>A0A8T3AZA4</accession>
<dbReference type="Proteomes" id="UP000829196">
    <property type="component" value="Unassembled WGS sequence"/>
</dbReference>
<sequence>MECFISTPKDVIGNSRRPGKLGEAVVYGKNRQQMKPSTRLKMMLELEVTRLDYVCYIG</sequence>
<keyword evidence="2" id="KW-1185">Reference proteome</keyword>
<name>A0A8T3AZA4_DENNO</name>
<evidence type="ECO:0000313" key="1">
    <source>
        <dbReference type="EMBL" id="KAI0501719.1"/>
    </source>
</evidence>
<comment type="caution">
    <text evidence="1">The sequence shown here is derived from an EMBL/GenBank/DDBJ whole genome shotgun (WGS) entry which is preliminary data.</text>
</comment>
<organism evidence="1 2">
    <name type="scientific">Dendrobium nobile</name>
    <name type="common">Orchid</name>
    <dbReference type="NCBI Taxonomy" id="94219"/>
    <lineage>
        <taxon>Eukaryota</taxon>
        <taxon>Viridiplantae</taxon>
        <taxon>Streptophyta</taxon>
        <taxon>Embryophyta</taxon>
        <taxon>Tracheophyta</taxon>
        <taxon>Spermatophyta</taxon>
        <taxon>Magnoliopsida</taxon>
        <taxon>Liliopsida</taxon>
        <taxon>Asparagales</taxon>
        <taxon>Orchidaceae</taxon>
        <taxon>Epidendroideae</taxon>
        <taxon>Malaxideae</taxon>
        <taxon>Dendrobiinae</taxon>
        <taxon>Dendrobium</taxon>
    </lineage>
</organism>